<feature type="region of interest" description="Disordered" evidence="1">
    <location>
        <begin position="1"/>
        <end position="88"/>
    </location>
</feature>
<keyword evidence="3" id="KW-1185">Reference proteome</keyword>
<feature type="compositionally biased region" description="Low complexity" evidence="1">
    <location>
        <begin position="1"/>
        <end position="23"/>
    </location>
</feature>
<dbReference type="EMBL" id="JAUDZG010000004">
    <property type="protein sequence ID" value="KAK3305304.1"/>
    <property type="molecule type" value="Genomic_DNA"/>
</dbReference>
<name>A0AAJ0GSH4_9PEZI</name>
<organism evidence="2 3">
    <name type="scientific">Chaetomium strumarium</name>
    <dbReference type="NCBI Taxonomy" id="1170767"/>
    <lineage>
        <taxon>Eukaryota</taxon>
        <taxon>Fungi</taxon>
        <taxon>Dikarya</taxon>
        <taxon>Ascomycota</taxon>
        <taxon>Pezizomycotina</taxon>
        <taxon>Sordariomycetes</taxon>
        <taxon>Sordariomycetidae</taxon>
        <taxon>Sordariales</taxon>
        <taxon>Chaetomiaceae</taxon>
        <taxon>Chaetomium</taxon>
    </lineage>
</organism>
<evidence type="ECO:0000313" key="3">
    <source>
        <dbReference type="Proteomes" id="UP001273166"/>
    </source>
</evidence>
<reference evidence="2" key="1">
    <citation type="journal article" date="2023" name="Mol. Phylogenet. Evol.">
        <title>Genome-scale phylogeny and comparative genomics of the fungal order Sordariales.</title>
        <authorList>
            <person name="Hensen N."/>
            <person name="Bonometti L."/>
            <person name="Westerberg I."/>
            <person name="Brannstrom I.O."/>
            <person name="Guillou S."/>
            <person name="Cros-Aarteil S."/>
            <person name="Calhoun S."/>
            <person name="Haridas S."/>
            <person name="Kuo A."/>
            <person name="Mondo S."/>
            <person name="Pangilinan J."/>
            <person name="Riley R."/>
            <person name="LaButti K."/>
            <person name="Andreopoulos B."/>
            <person name="Lipzen A."/>
            <person name="Chen C."/>
            <person name="Yan M."/>
            <person name="Daum C."/>
            <person name="Ng V."/>
            <person name="Clum A."/>
            <person name="Steindorff A."/>
            <person name="Ohm R.A."/>
            <person name="Martin F."/>
            <person name="Silar P."/>
            <person name="Natvig D.O."/>
            <person name="Lalanne C."/>
            <person name="Gautier V."/>
            <person name="Ament-Velasquez S.L."/>
            <person name="Kruys A."/>
            <person name="Hutchinson M.I."/>
            <person name="Powell A.J."/>
            <person name="Barry K."/>
            <person name="Miller A.N."/>
            <person name="Grigoriev I.V."/>
            <person name="Debuchy R."/>
            <person name="Gladieux P."/>
            <person name="Hiltunen Thoren M."/>
            <person name="Johannesson H."/>
        </authorList>
    </citation>
    <scope>NUCLEOTIDE SEQUENCE</scope>
    <source>
        <strain evidence="2">CBS 333.67</strain>
    </source>
</reference>
<evidence type="ECO:0000256" key="1">
    <source>
        <dbReference type="SAM" id="MobiDB-lite"/>
    </source>
</evidence>
<dbReference type="Proteomes" id="UP001273166">
    <property type="component" value="Unassembled WGS sequence"/>
</dbReference>
<dbReference type="GeneID" id="87881295"/>
<gene>
    <name evidence="2" type="ORF">B0T15DRAFT_193064</name>
</gene>
<proteinExistence type="predicted"/>
<sequence>MSAQDYYGQQQGYGYSNQGQQGYNPQAPYSQGQPPNYQHHMDTQPLLRTRRITRPRRRSSTSIKRPNPTADPRQGARRTRLLPLTSNTSRAGTILLSSSSSSRISNSSTSKADTTLLRNSSISSRLLDNTLLPITSSNLPTSGTRPAGAAWARLPAFWEVPLQDTRFRTLWATAERSTRRTRSTRRISTTRERSRGRAVARAATRIRSREGAVSDGMAGRFLLNVSAFPEHRMLTT</sequence>
<dbReference type="RefSeq" id="XP_062721084.1">
    <property type="nucleotide sequence ID" value="XM_062862466.1"/>
</dbReference>
<protein>
    <submittedName>
        <fullName evidence="2">Uncharacterized protein</fullName>
    </submittedName>
</protein>
<accession>A0AAJ0GSH4</accession>
<feature type="compositionally biased region" description="Polar residues" evidence="1">
    <location>
        <begin position="27"/>
        <end position="36"/>
    </location>
</feature>
<evidence type="ECO:0000313" key="2">
    <source>
        <dbReference type="EMBL" id="KAK3305304.1"/>
    </source>
</evidence>
<dbReference type="AlphaFoldDB" id="A0AAJ0GSH4"/>
<comment type="caution">
    <text evidence="2">The sequence shown here is derived from an EMBL/GenBank/DDBJ whole genome shotgun (WGS) entry which is preliminary data.</text>
</comment>
<reference evidence="2" key="2">
    <citation type="submission" date="2023-06" db="EMBL/GenBank/DDBJ databases">
        <authorList>
            <consortium name="Lawrence Berkeley National Laboratory"/>
            <person name="Mondo S.J."/>
            <person name="Hensen N."/>
            <person name="Bonometti L."/>
            <person name="Westerberg I."/>
            <person name="Brannstrom I.O."/>
            <person name="Guillou S."/>
            <person name="Cros-Aarteil S."/>
            <person name="Calhoun S."/>
            <person name="Haridas S."/>
            <person name="Kuo A."/>
            <person name="Pangilinan J."/>
            <person name="Riley R."/>
            <person name="Labutti K."/>
            <person name="Andreopoulos B."/>
            <person name="Lipzen A."/>
            <person name="Chen C."/>
            <person name="Yanf M."/>
            <person name="Daum C."/>
            <person name="Ng V."/>
            <person name="Clum A."/>
            <person name="Steindorff A."/>
            <person name="Ohm R."/>
            <person name="Martin F."/>
            <person name="Silar P."/>
            <person name="Natvig D."/>
            <person name="Lalanne C."/>
            <person name="Gautier V."/>
            <person name="Ament-Velasquez S.L."/>
            <person name="Kruys A."/>
            <person name="Hutchinson M.I."/>
            <person name="Powell A.J."/>
            <person name="Barry K."/>
            <person name="Miller A.N."/>
            <person name="Grigoriev I.V."/>
            <person name="Debuchy R."/>
            <person name="Gladieux P."/>
            <person name="Thoren M.H."/>
            <person name="Johannesson H."/>
        </authorList>
    </citation>
    <scope>NUCLEOTIDE SEQUENCE</scope>
    <source>
        <strain evidence="2">CBS 333.67</strain>
    </source>
</reference>
<feature type="compositionally biased region" description="Basic residues" evidence="1">
    <location>
        <begin position="48"/>
        <end position="59"/>
    </location>
</feature>